<sequence>MLAETLKMTSCGQTNFDAERLGNHAVHHVEKLSNILLLQWGVCCMPERQILKEVLFICSTVEYPQAYGGERYLHQVAVPCASKFVDQLSLFVKLGGGLLAKTRTCSVGVDPGRLPGNGRGEKSARQVFSGERLVILGFRVRLMTLRSCAFQVPVRPEPSPPPGFTAAFSLQLSPMDEVGSSGRSVAKSYPLQKAIPQLRGPVKGSKKEDSQVAANGFSNKGPCRLCRHRPSSLNDMTSHKVWYANLETCSLDPANI</sequence>
<organism evidence="1 2">
    <name type="scientific">Daphnia pulex</name>
    <name type="common">Water flea</name>
    <dbReference type="NCBI Taxonomy" id="6669"/>
    <lineage>
        <taxon>Eukaryota</taxon>
        <taxon>Metazoa</taxon>
        <taxon>Ecdysozoa</taxon>
        <taxon>Arthropoda</taxon>
        <taxon>Crustacea</taxon>
        <taxon>Branchiopoda</taxon>
        <taxon>Diplostraca</taxon>
        <taxon>Cladocera</taxon>
        <taxon>Anomopoda</taxon>
        <taxon>Daphniidae</taxon>
        <taxon>Daphnia</taxon>
    </lineage>
</organism>
<protein>
    <submittedName>
        <fullName evidence="1">Uncharacterized protein</fullName>
    </submittedName>
</protein>
<evidence type="ECO:0000313" key="2">
    <source>
        <dbReference type="Proteomes" id="UP000000305"/>
    </source>
</evidence>
<dbReference type="AlphaFoldDB" id="E9FSW5"/>
<dbReference type="KEGG" id="dpx:DAPPUDRAFT_94739"/>
<accession>E9FSW5</accession>
<dbReference type="InParanoid" id="E9FSW5"/>
<dbReference type="EMBL" id="GL732524">
    <property type="protein sequence ID" value="EFX89264.1"/>
    <property type="molecule type" value="Genomic_DNA"/>
</dbReference>
<evidence type="ECO:0000313" key="1">
    <source>
        <dbReference type="EMBL" id="EFX89264.1"/>
    </source>
</evidence>
<gene>
    <name evidence="1" type="ORF">DAPPUDRAFT_94739</name>
</gene>
<keyword evidence="2" id="KW-1185">Reference proteome</keyword>
<dbReference type="Proteomes" id="UP000000305">
    <property type="component" value="Unassembled WGS sequence"/>
</dbReference>
<reference evidence="1 2" key="1">
    <citation type="journal article" date="2011" name="Science">
        <title>The ecoresponsive genome of Daphnia pulex.</title>
        <authorList>
            <person name="Colbourne J.K."/>
            <person name="Pfrender M.E."/>
            <person name="Gilbert D."/>
            <person name="Thomas W.K."/>
            <person name="Tucker A."/>
            <person name="Oakley T.H."/>
            <person name="Tokishita S."/>
            <person name="Aerts A."/>
            <person name="Arnold G.J."/>
            <person name="Basu M.K."/>
            <person name="Bauer D.J."/>
            <person name="Caceres C.E."/>
            <person name="Carmel L."/>
            <person name="Casola C."/>
            <person name="Choi J.H."/>
            <person name="Detter J.C."/>
            <person name="Dong Q."/>
            <person name="Dusheyko S."/>
            <person name="Eads B.D."/>
            <person name="Frohlich T."/>
            <person name="Geiler-Samerotte K.A."/>
            <person name="Gerlach D."/>
            <person name="Hatcher P."/>
            <person name="Jogdeo S."/>
            <person name="Krijgsveld J."/>
            <person name="Kriventseva E.V."/>
            <person name="Kultz D."/>
            <person name="Laforsch C."/>
            <person name="Lindquist E."/>
            <person name="Lopez J."/>
            <person name="Manak J.R."/>
            <person name="Muller J."/>
            <person name="Pangilinan J."/>
            <person name="Patwardhan R.P."/>
            <person name="Pitluck S."/>
            <person name="Pritham E.J."/>
            <person name="Rechtsteiner A."/>
            <person name="Rho M."/>
            <person name="Rogozin I.B."/>
            <person name="Sakarya O."/>
            <person name="Salamov A."/>
            <person name="Schaack S."/>
            <person name="Shapiro H."/>
            <person name="Shiga Y."/>
            <person name="Skalitzky C."/>
            <person name="Smith Z."/>
            <person name="Souvorov A."/>
            <person name="Sung W."/>
            <person name="Tang Z."/>
            <person name="Tsuchiya D."/>
            <person name="Tu H."/>
            <person name="Vos H."/>
            <person name="Wang M."/>
            <person name="Wolf Y.I."/>
            <person name="Yamagata H."/>
            <person name="Yamada T."/>
            <person name="Ye Y."/>
            <person name="Shaw J.R."/>
            <person name="Andrews J."/>
            <person name="Crease T.J."/>
            <person name="Tang H."/>
            <person name="Lucas S.M."/>
            <person name="Robertson H.M."/>
            <person name="Bork P."/>
            <person name="Koonin E.V."/>
            <person name="Zdobnov E.M."/>
            <person name="Grigoriev I.V."/>
            <person name="Lynch M."/>
            <person name="Boore J.L."/>
        </authorList>
    </citation>
    <scope>NUCLEOTIDE SEQUENCE [LARGE SCALE GENOMIC DNA]</scope>
</reference>
<dbReference type="HOGENOM" id="CLU_1086882_0_0_1"/>
<proteinExistence type="predicted"/>
<name>E9FSW5_DAPPU</name>